<dbReference type="EMBL" id="SMFL01000001">
    <property type="protein sequence ID" value="TDE18459.1"/>
    <property type="molecule type" value="Genomic_DNA"/>
</dbReference>
<dbReference type="AlphaFoldDB" id="A0A4R5DVI1"/>
<dbReference type="Proteomes" id="UP000294850">
    <property type="component" value="Unassembled WGS sequence"/>
</dbReference>
<name>A0A4R5DVI1_9BACT</name>
<evidence type="ECO:0000313" key="2">
    <source>
        <dbReference type="EMBL" id="TDE18459.1"/>
    </source>
</evidence>
<keyword evidence="1" id="KW-0472">Membrane</keyword>
<organism evidence="2 3">
    <name type="scientific">Dyadobacter psychrotolerans</name>
    <dbReference type="NCBI Taxonomy" id="2541721"/>
    <lineage>
        <taxon>Bacteria</taxon>
        <taxon>Pseudomonadati</taxon>
        <taxon>Bacteroidota</taxon>
        <taxon>Cytophagia</taxon>
        <taxon>Cytophagales</taxon>
        <taxon>Spirosomataceae</taxon>
        <taxon>Dyadobacter</taxon>
    </lineage>
</organism>
<proteinExistence type="predicted"/>
<keyword evidence="1" id="KW-0812">Transmembrane</keyword>
<evidence type="ECO:0000256" key="1">
    <source>
        <dbReference type="SAM" id="Phobius"/>
    </source>
</evidence>
<keyword evidence="3" id="KW-1185">Reference proteome</keyword>
<comment type="caution">
    <text evidence="2">The sequence shown here is derived from an EMBL/GenBank/DDBJ whole genome shotgun (WGS) entry which is preliminary data.</text>
</comment>
<accession>A0A4R5DVI1</accession>
<dbReference type="OrthoDB" id="964376at2"/>
<feature type="transmembrane region" description="Helical" evidence="1">
    <location>
        <begin position="5"/>
        <end position="22"/>
    </location>
</feature>
<feature type="transmembrane region" description="Helical" evidence="1">
    <location>
        <begin position="34"/>
        <end position="52"/>
    </location>
</feature>
<evidence type="ECO:0000313" key="3">
    <source>
        <dbReference type="Proteomes" id="UP000294850"/>
    </source>
</evidence>
<dbReference type="RefSeq" id="WP_131956385.1">
    <property type="nucleotide sequence ID" value="NZ_SMFL01000001.1"/>
</dbReference>
<reference evidence="2 3" key="1">
    <citation type="submission" date="2019-03" db="EMBL/GenBank/DDBJ databases">
        <title>Dyadobacter AR-3-6 sp. nov., isolated from arctic soil.</title>
        <authorList>
            <person name="Chaudhary D.K."/>
        </authorList>
    </citation>
    <scope>NUCLEOTIDE SEQUENCE [LARGE SCALE GENOMIC DNA]</scope>
    <source>
        <strain evidence="2 3">AR-3-6</strain>
    </source>
</reference>
<gene>
    <name evidence="2" type="ORF">E0F88_02680</name>
</gene>
<sequence length="78" mass="9371">MNPKLLRTILLALAIGFFTMWVLEFRRAGMFESYWLLLLSIVCLLTFQFRRLKASLELKKEEELRQQKKQKPVKLVKK</sequence>
<keyword evidence="1" id="KW-1133">Transmembrane helix</keyword>
<protein>
    <submittedName>
        <fullName evidence="2">Uncharacterized protein</fullName>
    </submittedName>
</protein>